<dbReference type="SUPFAM" id="SSF51395">
    <property type="entry name" value="FMN-linked oxidoreductases"/>
    <property type="match status" value="1"/>
</dbReference>
<organism evidence="4 5">
    <name type="scientific">Thermoclostridium stercorarium subsp. thermolacticum DSM 2910</name>
    <dbReference type="NCBI Taxonomy" id="1121336"/>
    <lineage>
        <taxon>Bacteria</taxon>
        <taxon>Bacillati</taxon>
        <taxon>Bacillota</taxon>
        <taxon>Clostridia</taxon>
        <taxon>Eubacteriales</taxon>
        <taxon>Oscillospiraceae</taxon>
        <taxon>Thermoclostridium</taxon>
    </lineage>
</organism>
<dbReference type="Proteomes" id="UP000092971">
    <property type="component" value="Chromosome"/>
</dbReference>
<dbReference type="PANTHER" id="PTHR43656">
    <property type="entry name" value="BINDING OXIDOREDUCTASE, PUTATIVE (AFU_ORTHOLOGUE AFUA_2G08260)-RELATED"/>
    <property type="match status" value="1"/>
</dbReference>
<evidence type="ECO:0000313" key="4">
    <source>
        <dbReference type="EMBL" id="ANW97563.1"/>
    </source>
</evidence>
<evidence type="ECO:0000256" key="2">
    <source>
        <dbReference type="ARBA" id="ARBA00023002"/>
    </source>
</evidence>
<keyword evidence="1" id="KW-0285">Flavoprotein</keyword>
<dbReference type="GO" id="GO:0016491">
    <property type="term" value="F:oxidoreductase activity"/>
    <property type="evidence" value="ECO:0007669"/>
    <property type="project" value="UniProtKB-KW"/>
</dbReference>
<evidence type="ECO:0000256" key="1">
    <source>
        <dbReference type="ARBA" id="ARBA00022630"/>
    </source>
</evidence>
<reference evidence="4 5" key="1">
    <citation type="submission" date="2016-02" db="EMBL/GenBank/DDBJ databases">
        <title>Comparison of Clostridium stercorarium subspecies using comparative genomics and transcriptomics.</title>
        <authorList>
            <person name="Schellenberg J."/>
            <person name="Thallinger G."/>
            <person name="Levin D.B."/>
            <person name="Zhang X."/>
            <person name="Alvare G."/>
            <person name="Fristensky B."/>
            <person name="Sparling R."/>
        </authorList>
    </citation>
    <scope>NUCLEOTIDE SEQUENCE [LARGE SCALE GENOMIC DNA]</scope>
    <source>
        <strain evidence="4 5">DSM 2910</strain>
    </source>
</reference>
<dbReference type="RefSeq" id="WP_015357770.1">
    <property type="nucleotide sequence ID" value="NZ_CP014672.1"/>
</dbReference>
<protein>
    <submittedName>
        <fullName evidence="4">Flavin oxidoreductase/NADH oxidase</fullName>
    </submittedName>
</protein>
<dbReference type="PANTHER" id="PTHR43656:SF2">
    <property type="entry name" value="BINDING OXIDOREDUCTASE, PUTATIVE (AFU_ORTHOLOGUE AFUA_2G08260)-RELATED"/>
    <property type="match status" value="1"/>
</dbReference>
<dbReference type="InterPro" id="IPR001155">
    <property type="entry name" value="OxRdtase_FMN_N"/>
</dbReference>
<sequence length="442" mass="49956">MEFRPFSYRNIEEFKNDISENRLDIPLSLNTEYLSRKVKIGGFTLANSLAINPMEGCDGKYDGSPDELTFRRYERFSRSGAALIWFEAVAVVPEGRTNPRQLWIHRNNVSSFRKLCGNIIENSNKEFGFTPLLIMQLTHSGRFSKPDGRPAPVIAAHNPYLDPMLDIDENYPVISDTELEQLEDKFVEAAVLAKEAGFHGVDVKCCHRYLNSELLSAFTRKGKYGETFEGRTRFLLNTVKKIRDRLGDDFIITTRLNIYDGIPYPYGFGVDKEDYLKPDFSEPVRLVKILKESGMPLINITMGTPYYNPHVNRPYDRGSYIPPEHPLEGICRLISGIGEIQKNVPDIAVVGTGYSWPREFAPFIAAGVLEKGLAKIIGFGRQSFAYPDFAKDILSGKGLDRNKCCITCGKCVEIMRAGGTTGCVVRDAEIYAPLYRKYCMKQ</sequence>
<name>A0A1B1Y9W5_THEST</name>
<gene>
    <name evidence="4" type="ORF">CSTERTH_00190</name>
</gene>
<dbReference type="Gene3D" id="3.20.20.70">
    <property type="entry name" value="Aldolase class I"/>
    <property type="match status" value="1"/>
</dbReference>
<dbReference type="AlphaFoldDB" id="A0A1B1Y9W5"/>
<evidence type="ECO:0000259" key="3">
    <source>
        <dbReference type="Pfam" id="PF00724"/>
    </source>
</evidence>
<proteinExistence type="predicted"/>
<dbReference type="GO" id="GO:0010181">
    <property type="term" value="F:FMN binding"/>
    <property type="evidence" value="ECO:0007669"/>
    <property type="project" value="InterPro"/>
</dbReference>
<dbReference type="InterPro" id="IPR051799">
    <property type="entry name" value="NADH_flavin_oxidoreductase"/>
</dbReference>
<evidence type="ECO:0000313" key="5">
    <source>
        <dbReference type="Proteomes" id="UP000092971"/>
    </source>
</evidence>
<accession>A0A1B1Y9W5</accession>
<dbReference type="InterPro" id="IPR013785">
    <property type="entry name" value="Aldolase_TIM"/>
</dbReference>
<feature type="domain" description="NADH:flavin oxidoreductase/NADH oxidase N-terminal" evidence="3">
    <location>
        <begin position="38"/>
        <end position="261"/>
    </location>
</feature>
<dbReference type="EMBL" id="CP014672">
    <property type="protein sequence ID" value="ANW97563.1"/>
    <property type="molecule type" value="Genomic_DNA"/>
</dbReference>
<dbReference type="OrthoDB" id="9772736at2"/>
<keyword evidence="2" id="KW-0560">Oxidoreductase</keyword>
<dbReference type="Pfam" id="PF00724">
    <property type="entry name" value="Oxidored_FMN"/>
    <property type="match status" value="1"/>
</dbReference>